<sequence length="124" mass="13939">MLDDNRDDGVRNDDDVPPEEGEQQRTVPRSYVAAASGPTASEGNSRLRPSMDDVEEHCGNLEHAGTAHNSQGNRSFPLSNKQVDKVSSEDLFGPWMVVEDRRRRPRWNDNTGKQMPTEISVSRF</sequence>
<feature type="region of interest" description="Disordered" evidence="1">
    <location>
        <begin position="1"/>
        <end position="79"/>
    </location>
</feature>
<accession>A0ABR2DK53</accession>
<gene>
    <name evidence="2" type="ORF">V6N12_034455</name>
</gene>
<dbReference type="Proteomes" id="UP001472677">
    <property type="component" value="Unassembled WGS sequence"/>
</dbReference>
<name>A0ABR2DK53_9ROSI</name>
<keyword evidence="3" id="KW-1185">Reference proteome</keyword>
<protein>
    <submittedName>
        <fullName evidence="2">Uncharacterized protein</fullName>
    </submittedName>
</protein>
<evidence type="ECO:0000313" key="2">
    <source>
        <dbReference type="EMBL" id="KAK8538747.1"/>
    </source>
</evidence>
<feature type="compositionally biased region" description="Polar residues" evidence="1">
    <location>
        <begin position="67"/>
        <end position="79"/>
    </location>
</feature>
<organism evidence="2 3">
    <name type="scientific">Hibiscus sabdariffa</name>
    <name type="common">roselle</name>
    <dbReference type="NCBI Taxonomy" id="183260"/>
    <lineage>
        <taxon>Eukaryota</taxon>
        <taxon>Viridiplantae</taxon>
        <taxon>Streptophyta</taxon>
        <taxon>Embryophyta</taxon>
        <taxon>Tracheophyta</taxon>
        <taxon>Spermatophyta</taxon>
        <taxon>Magnoliopsida</taxon>
        <taxon>eudicotyledons</taxon>
        <taxon>Gunneridae</taxon>
        <taxon>Pentapetalae</taxon>
        <taxon>rosids</taxon>
        <taxon>malvids</taxon>
        <taxon>Malvales</taxon>
        <taxon>Malvaceae</taxon>
        <taxon>Malvoideae</taxon>
        <taxon>Hibiscus</taxon>
    </lineage>
</organism>
<comment type="caution">
    <text evidence="2">The sequence shown here is derived from an EMBL/GenBank/DDBJ whole genome shotgun (WGS) entry which is preliminary data.</text>
</comment>
<evidence type="ECO:0000313" key="3">
    <source>
        <dbReference type="Proteomes" id="UP001472677"/>
    </source>
</evidence>
<proteinExistence type="predicted"/>
<reference evidence="2 3" key="1">
    <citation type="journal article" date="2024" name="G3 (Bethesda)">
        <title>Genome assembly of Hibiscus sabdariffa L. provides insights into metabolisms of medicinal natural products.</title>
        <authorList>
            <person name="Kim T."/>
        </authorList>
    </citation>
    <scope>NUCLEOTIDE SEQUENCE [LARGE SCALE GENOMIC DNA]</scope>
    <source>
        <strain evidence="2">TK-2024</strain>
        <tissue evidence="2">Old leaves</tissue>
    </source>
</reference>
<dbReference type="EMBL" id="JBBPBM010000027">
    <property type="protein sequence ID" value="KAK8538747.1"/>
    <property type="molecule type" value="Genomic_DNA"/>
</dbReference>
<evidence type="ECO:0000256" key="1">
    <source>
        <dbReference type="SAM" id="MobiDB-lite"/>
    </source>
</evidence>